<evidence type="ECO:0000256" key="1">
    <source>
        <dbReference type="SAM" id="Phobius"/>
    </source>
</evidence>
<dbReference type="Proteomes" id="UP000639859">
    <property type="component" value="Unassembled WGS sequence"/>
</dbReference>
<feature type="transmembrane region" description="Helical" evidence="1">
    <location>
        <begin position="170"/>
        <end position="191"/>
    </location>
</feature>
<comment type="caution">
    <text evidence="3">The sequence shown here is derived from an EMBL/GenBank/DDBJ whole genome shotgun (WGS) entry which is preliminary data.</text>
</comment>
<name>A0ABS0SV58_9CAUL</name>
<dbReference type="EMBL" id="JADWOX010000001">
    <property type="protein sequence ID" value="MBI1682522.1"/>
    <property type="molecule type" value="Genomic_DNA"/>
</dbReference>
<feature type="transmembrane region" description="Helical" evidence="1">
    <location>
        <begin position="54"/>
        <end position="77"/>
    </location>
</feature>
<organism evidence="3 4">
    <name type="scientific">Caulobacter hibisci</name>
    <dbReference type="NCBI Taxonomy" id="2035993"/>
    <lineage>
        <taxon>Bacteria</taxon>
        <taxon>Pseudomonadati</taxon>
        <taxon>Pseudomonadota</taxon>
        <taxon>Alphaproteobacteria</taxon>
        <taxon>Caulobacterales</taxon>
        <taxon>Caulobacteraceae</taxon>
        <taxon>Caulobacter</taxon>
    </lineage>
</organism>
<proteinExistence type="predicted"/>
<keyword evidence="1" id="KW-1133">Transmembrane helix</keyword>
<dbReference type="InterPro" id="IPR051311">
    <property type="entry name" value="DedA_domain"/>
</dbReference>
<gene>
    <name evidence="3" type="ORF">I4Q42_02450</name>
</gene>
<dbReference type="PANTHER" id="PTHR42709:SF11">
    <property type="entry name" value="DEDA FAMILY PROTEIN"/>
    <property type="match status" value="1"/>
</dbReference>
<feature type="transmembrane region" description="Helical" evidence="1">
    <location>
        <begin position="121"/>
        <end position="139"/>
    </location>
</feature>
<dbReference type="RefSeq" id="WP_198574465.1">
    <property type="nucleotide sequence ID" value="NZ_JADWOX010000001.1"/>
</dbReference>
<feature type="transmembrane region" description="Helical" evidence="1">
    <location>
        <begin position="145"/>
        <end position="163"/>
    </location>
</feature>
<sequence>MLRRLYDWVMGMAASRHAPTSLFAVSFAESSFFPVPPDVMLAPMVLARPDRAWRYAFICTLASVLGGILGYAIGYFLTPVGQWMMAATGHAGGLVEFKCWYDKYGVWVILAKGLTPIPYKLVTIASGLAQFSFPMFIFASVVTRAARFFLVAFVIKTFGPTLLPIIERRLAMVAGGLILLLVIGLAASHFLGGSSGGACAV</sequence>
<protein>
    <submittedName>
        <fullName evidence="3">DedA family protein</fullName>
    </submittedName>
</protein>
<dbReference type="Pfam" id="PF09335">
    <property type="entry name" value="VTT_dom"/>
    <property type="match status" value="1"/>
</dbReference>
<keyword evidence="4" id="KW-1185">Reference proteome</keyword>
<evidence type="ECO:0000313" key="3">
    <source>
        <dbReference type="EMBL" id="MBI1682522.1"/>
    </source>
</evidence>
<feature type="domain" description="VTT" evidence="2">
    <location>
        <begin position="52"/>
        <end position="155"/>
    </location>
</feature>
<evidence type="ECO:0000259" key="2">
    <source>
        <dbReference type="Pfam" id="PF09335"/>
    </source>
</evidence>
<dbReference type="InterPro" id="IPR032816">
    <property type="entry name" value="VTT_dom"/>
</dbReference>
<accession>A0ABS0SV58</accession>
<keyword evidence="1" id="KW-0812">Transmembrane</keyword>
<dbReference type="PANTHER" id="PTHR42709">
    <property type="entry name" value="ALKALINE PHOSPHATASE LIKE PROTEIN"/>
    <property type="match status" value="1"/>
</dbReference>
<evidence type="ECO:0000313" key="4">
    <source>
        <dbReference type="Proteomes" id="UP000639859"/>
    </source>
</evidence>
<reference evidence="3 4" key="1">
    <citation type="submission" date="2020-11" db="EMBL/GenBank/DDBJ databases">
        <title>genome sequence of strain KACC 18849.</title>
        <authorList>
            <person name="Gao J."/>
            <person name="Zhang X."/>
        </authorList>
    </citation>
    <scope>NUCLEOTIDE SEQUENCE [LARGE SCALE GENOMIC DNA]</scope>
    <source>
        <strain evidence="3 4">KACC 18849</strain>
    </source>
</reference>
<keyword evidence="1" id="KW-0472">Membrane</keyword>